<dbReference type="PROSITE" id="PS00502">
    <property type="entry name" value="POLYGALACTURONASE"/>
    <property type="match status" value="1"/>
</dbReference>
<dbReference type="Gene3D" id="2.160.20.10">
    <property type="entry name" value="Single-stranded right-handed beta-helix, Pectin lyase-like"/>
    <property type="match status" value="1"/>
</dbReference>
<keyword evidence="6 9" id="KW-0326">Glycosidase</keyword>
<name>A0A7N0VG09_KALFE</name>
<evidence type="ECO:0000313" key="11">
    <source>
        <dbReference type="Proteomes" id="UP000594263"/>
    </source>
</evidence>
<dbReference type="OMA" id="YARNIWY"/>
<keyword evidence="11" id="KW-1185">Reference proteome</keyword>
<reference evidence="10" key="1">
    <citation type="submission" date="2021-01" db="UniProtKB">
        <authorList>
            <consortium name="EnsemblPlants"/>
        </authorList>
    </citation>
    <scope>IDENTIFICATION</scope>
</reference>
<dbReference type="InterPro" id="IPR000743">
    <property type="entry name" value="Glyco_hydro_28"/>
</dbReference>
<keyword evidence="4" id="KW-0964">Secreted</keyword>
<evidence type="ECO:0000256" key="4">
    <source>
        <dbReference type="ARBA" id="ARBA00022525"/>
    </source>
</evidence>
<evidence type="ECO:0000256" key="8">
    <source>
        <dbReference type="PROSITE-ProRule" id="PRU10052"/>
    </source>
</evidence>
<dbReference type="GO" id="GO:0071555">
    <property type="term" value="P:cell wall organization"/>
    <property type="evidence" value="ECO:0007669"/>
    <property type="project" value="UniProtKB-KW"/>
</dbReference>
<dbReference type="GO" id="GO:0005975">
    <property type="term" value="P:carbohydrate metabolic process"/>
    <property type="evidence" value="ECO:0007669"/>
    <property type="project" value="InterPro"/>
</dbReference>
<keyword evidence="5 9" id="KW-0378">Hydrolase</keyword>
<dbReference type="Pfam" id="PF00295">
    <property type="entry name" value="Glyco_hydro_28"/>
    <property type="match status" value="1"/>
</dbReference>
<comment type="subcellular location">
    <subcellularLocation>
        <location evidence="1">Secreted</location>
        <location evidence="1">Cell wall</location>
    </subcellularLocation>
</comment>
<proteinExistence type="inferred from homology"/>
<dbReference type="InterPro" id="IPR011050">
    <property type="entry name" value="Pectin_lyase_fold/virulence"/>
</dbReference>
<keyword evidence="3" id="KW-0134">Cell wall</keyword>
<accession>A0A7N0VG09</accession>
<evidence type="ECO:0000256" key="7">
    <source>
        <dbReference type="ARBA" id="ARBA00023316"/>
    </source>
</evidence>
<dbReference type="SMART" id="SM00710">
    <property type="entry name" value="PbH1"/>
    <property type="match status" value="5"/>
</dbReference>
<dbReference type="Proteomes" id="UP000594263">
    <property type="component" value="Unplaced"/>
</dbReference>
<dbReference type="AlphaFoldDB" id="A0A7N0VG09"/>
<evidence type="ECO:0000256" key="1">
    <source>
        <dbReference type="ARBA" id="ARBA00004191"/>
    </source>
</evidence>
<evidence type="ECO:0000256" key="3">
    <source>
        <dbReference type="ARBA" id="ARBA00022512"/>
    </source>
</evidence>
<evidence type="ECO:0000256" key="6">
    <source>
        <dbReference type="ARBA" id="ARBA00023295"/>
    </source>
</evidence>
<evidence type="ECO:0000256" key="9">
    <source>
        <dbReference type="RuleBase" id="RU361169"/>
    </source>
</evidence>
<evidence type="ECO:0000256" key="5">
    <source>
        <dbReference type="ARBA" id="ARBA00022801"/>
    </source>
</evidence>
<organism evidence="10 11">
    <name type="scientific">Kalanchoe fedtschenkoi</name>
    <name type="common">Lavender scallops</name>
    <name type="synonym">South American air plant</name>
    <dbReference type="NCBI Taxonomy" id="63787"/>
    <lineage>
        <taxon>Eukaryota</taxon>
        <taxon>Viridiplantae</taxon>
        <taxon>Streptophyta</taxon>
        <taxon>Embryophyta</taxon>
        <taxon>Tracheophyta</taxon>
        <taxon>Spermatophyta</taxon>
        <taxon>Magnoliopsida</taxon>
        <taxon>eudicotyledons</taxon>
        <taxon>Gunneridae</taxon>
        <taxon>Pentapetalae</taxon>
        <taxon>Saxifragales</taxon>
        <taxon>Crassulaceae</taxon>
        <taxon>Kalanchoe</taxon>
    </lineage>
</organism>
<evidence type="ECO:0008006" key="12">
    <source>
        <dbReference type="Google" id="ProtNLM"/>
    </source>
</evidence>
<dbReference type="SUPFAM" id="SSF51126">
    <property type="entry name" value="Pectin lyase-like"/>
    <property type="match status" value="1"/>
</dbReference>
<evidence type="ECO:0000256" key="2">
    <source>
        <dbReference type="ARBA" id="ARBA00008834"/>
    </source>
</evidence>
<keyword evidence="7" id="KW-0961">Cell wall biogenesis/degradation</keyword>
<dbReference type="EnsemblPlants" id="Kaladp0630s0070.1.v1.1">
    <property type="protein sequence ID" value="Kaladp0630s0070.1.v1.1"/>
    <property type="gene ID" value="Kaladp0630s0070.v1.1"/>
</dbReference>
<dbReference type="InterPro" id="IPR006626">
    <property type="entry name" value="PbH1"/>
</dbReference>
<feature type="active site" evidence="8">
    <location>
        <position position="215"/>
    </location>
</feature>
<comment type="similarity">
    <text evidence="2 9">Belongs to the glycosyl hydrolase 28 family.</text>
</comment>
<dbReference type="InterPro" id="IPR012334">
    <property type="entry name" value="Pectin_lyas_fold"/>
</dbReference>
<evidence type="ECO:0000313" key="10">
    <source>
        <dbReference type="EnsemblPlants" id="Kaladp0630s0070.1.v1.1"/>
    </source>
</evidence>
<sequence>MKAFLKAWEALCSSTDQSPTLVVPNGKTFSLLPLIFEGPCKASNVHLQIDGDLLIPKKEEWSGTDCVGEWVRFSRVNGLIIDGSGTIDGQGATWWGGDKPMERFSRLNWGLDFNDDCGRPTAIRFYRCDDLRLSGLKVINGPRNHFAVGGCDGAVISGLHIEAPDDSPNTDGIDFSSTTNTRVENTFIGTGDDCIAVNGGVKNLTIDNLLCGPGHGISIGSLGKDGSYETVEDVTVQNCKFTKVQNGARIKTWEGGAGYVKQITYKNITLDNAGQPIIIDQNYCPEHNCGPTKPSSVAISDVSFTDFSGTTATIRAILLNCSSIGSGCTNVILDNVQITKGDIGKLYDENDGEVYAYCRNVHGKATSTIPSVPCLE</sequence>
<dbReference type="PANTHER" id="PTHR31375">
    <property type="match status" value="1"/>
</dbReference>
<dbReference type="GO" id="GO:0004650">
    <property type="term" value="F:polygalacturonase activity"/>
    <property type="evidence" value="ECO:0007669"/>
    <property type="project" value="InterPro"/>
</dbReference>
<dbReference type="Gramene" id="Kaladp0630s0070.1.v1.1">
    <property type="protein sequence ID" value="Kaladp0630s0070.1.v1.1"/>
    <property type="gene ID" value="Kaladp0630s0070.v1.1"/>
</dbReference>
<protein>
    <recommendedName>
        <fullName evidence="12">Polygalacturonase</fullName>
    </recommendedName>
</protein>